<proteinExistence type="predicted"/>
<feature type="region of interest" description="Disordered" evidence="2">
    <location>
        <begin position="1"/>
        <end position="29"/>
    </location>
</feature>
<feature type="coiled-coil region" evidence="1">
    <location>
        <begin position="389"/>
        <end position="416"/>
    </location>
</feature>
<dbReference type="AlphaFoldDB" id="I7M6G6"/>
<keyword evidence="1" id="KW-0175">Coiled coil</keyword>
<dbReference type="KEGG" id="tet:TTHERM_00486190"/>
<accession>I7M6G6</accession>
<evidence type="ECO:0000256" key="1">
    <source>
        <dbReference type="SAM" id="Coils"/>
    </source>
</evidence>
<dbReference type="Proteomes" id="UP000009168">
    <property type="component" value="Unassembled WGS sequence"/>
</dbReference>
<dbReference type="GeneID" id="7831128"/>
<feature type="compositionally biased region" description="Basic and acidic residues" evidence="2">
    <location>
        <begin position="14"/>
        <end position="25"/>
    </location>
</feature>
<dbReference type="InParanoid" id="I7M6G6"/>
<feature type="compositionally biased region" description="Polar residues" evidence="2">
    <location>
        <begin position="1"/>
        <end position="13"/>
    </location>
</feature>
<reference evidence="4" key="1">
    <citation type="journal article" date="2006" name="PLoS Biol.">
        <title>Macronuclear genome sequence of the ciliate Tetrahymena thermophila, a model eukaryote.</title>
        <authorList>
            <person name="Eisen J.A."/>
            <person name="Coyne R.S."/>
            <person name="Wu M."/>
            <person name="Wu D."/>
            <person name="Thiagarajan M."/>
            <person name="Wortman J.R."/>
            <person name="Badger J.H."/>
            <person name="Ren Q."/>
            <person name="Amedeo P."/>
            <person name="Jones K.M."/>
            <person name="Tallon L.J."/>
            <person name="Delcher A.L."/>
            <person name="Salzberg S.L."/>
            <person name="Silva J.C."/>
            <person name="Haas B.J."/>
            <person name="Majoros W.H."/>
            <person name="Farzad M."/>
            <person name="Carlton J.M."/>
            <person name="Smith R.K. Jr."/>
            <person name="Garg J."/>
            <person name="Pearlman R.E."/>
            <person name="Karrer K.M."/>
            <person name="Sun L."/>
            <person name="Manning G."/>
            <person name="Elde N.C."/>
            <person name="Turkewitz A.P."/>
            <person name="Asai D.J."/>
            <person name="Wilkes D.E."/>
            <person name="Wang Y."/>
            <person name="Cai H."/>
            <person name="Collins K."/>
            <person name="Stewart B.A."/>
            <person name="Lee S.R."/>
            <person name="Wilamowska K."/>
            <person name="Weinberg Z."/>
            <person name="Ruzzo W.L."/>
            <person name="Wloga D."/>
            <person name="Gaertig J."/>
            <person name="Frankel J."/>
            <person name="Tsao C.-C."/>
            <person name="Gorovsky M.A."/>
            <person name="Keeling P.J."/>
            <person name="Waller R.F."/>
            <person name="Patron N.J."/>
            <person name="Cherry J.M."/>
            <person name="Stover N.A."/>
            <person name="Krieger C.J."/>
            <person name="del Toro C."/>
            <person name="Ryder H.F."/>
            <person name="Williamson S.C."/>
            <person name="Barbeau R.A."/>
            <person name="Hamilton E.P."/>
            <person name="Orias E."/>
        </authorList>
    </citation>
    <scope>NUCLEOTIDE SEQUENCE [LARGE SCALE GENOMIC DNA]</scope>
    <source>
        <strain evidence="4">SB210</strain>
    </source>
</reference>
<protein>
    <submittedName>
        <fullName evidence="3">Uncharacterized protein</fullName>
    </submittedName>
</protein>
<evidence type="ECO:0000313" key="4">
    <source>
        <dbReference type="Proteomes" id="UP000009168"/>
    </source>
</evidence>
<evidence type="ECO:0000256" key="2">
    <source>
        <dbReference type="SAM" id="MobiDB-lite"/>
    </source>
</evidence>
<feature type="coiled-coil region" evidence="1">
    <location>
        <begin position="39"/>
        <end position="66"/>
    </location>
</feature>
<dbReference type="EMBL" id="GG662587">
    <property type="protein sequence ID" value="EAR85168.2"/>
    <property type="molecule type" value="Genomic_DNA"/>
</dbReference>
<dbReference type="RefSeq" id="XP_001032831.2">
    <property type="nucleotide sequence ID" value="XM_001032831.2"/>
</dbReference>
<name>I7M6G6_TETTS</name>
<gene>
    <name evidence="3" type="ORF">TTHERM_00486190</name>
</gene>
<evidence type="ECO:0000313" key="3">
    <source>
        <dbReference type="EMBL" id="EAR85168.2"/>
    </source>
</evidence>
<sequence>MANQKSQNLLKKQNCQDDNKQEQSLKENNLSRENLTQMQNSTNNNTQALNDEISQLEKDILNSNTNKINNSITSRKNEPFFIDGKYFLQQDIPTSPQLVAQNLFLQKTLQQFQKCNNGFKVQPLQLTNVDAKQVIPKQPKKIQLDNRNKSIAYLQNIFHKNYLKQQSLIEQSNQESLNTSTKRQKILNNNIGNYSNIVNSKNEAILSSNHSNNFKENYTLQPECTESQHQNNYSELLLQFLKEENEHVNQAIRYNSMQQDSSNNNNKIQFLNKKNMNEEYFSCNYPPEIQHLKCQESAVLSERQTNQRNYNKESSILIKNLKNQIKHSSYFLQEMIQQKYDNQITQQNQQKYDSTKFENELRQKHKLQTIQDIHQKKSISFLLQQTLLKQSQANQKKQKNINLEEYNNLLDKIQQIQKYKQVSTTKSSKTLTEFPFKIQQSLDCLELNRLSSWEEDQKLDNFSLKRVLTFKKDICQKQLSFTENLLNQKIHKQQKVSAINEHQVQLRPLNRKLNINNSVSQSQKQYADSLFIDQANAFEVVIDNNKQSVRNLNQNIKLSSIQNRTKPQKKQSYNQNYYEHIQLETQDKNHKLCKKQSSSNNLYSSKQTNNYFSSQENKNYNNSKIFYEESYDIENYIHDQRHIK</sequence>
<organism evidence="3 4">
    <name type="scientific">Tetrahymena thermophila (strain SB210)</name>
    <dbReference type="NCBI Taxonomy" id="312017"/>
    <lineage>
        <taxon>Eukaryota</taxon>
        <taxon>Sar</taxon>
        <taxon>Alveolata</taxon>
        <taxon>Ciliophora</taxon>
        <taxon>Intramacronucleata</taxon>
        <taxon>Oligohymenophorea</taxon>
        <taxon>Hymenostomatida</taxon>
        <taxon>Tetrahymenina</taxon>
        <taxon>Tetrahymenidae</taxon>
        <taxon>Tetrahymena</taxon>
    </lineage>
</organism>
<keyword evidence="4" id="KW-1185">Reference proteome</keyword>
<feature type="region of interest" description="Disordered" evidence="2">
    <location>
        <begin position="595"/>
        <end position="615"/>
    </location>
</feature>